<feature type="transmembrane region" description="Helical" evidence="3">
    <location>
        <begin position="20"/>
        <end position="40"/>
    </location>
</feature>
<dbReference type="Pfam" id="PF10502">
    <property type="entry name" value="Peptidase_S26"/>
    <property type="match status" value="1"/>
</dbReference>
<dbReference type="EMBL" id="QGHD01000023">
    <property type="protein sequence ID" value="PWK94150.1"/>
    <property type="molecule type" value="Genomic_DNA"/>
</dbReference>
<dbReference type="InterPro" id="IPR019533">
    <property type="entry name" value="Peptidase_S26"/>
</dbReference>
<dbReference type="PRINTS" id="PR00727">
    <property type="entry name" value="LEADERPTASE"/>
</dbReference>
<dbReference type="RefSeq" id="WP_106199452.1">
    <property type="nucleotide sequence ID" value="NZ_JAXEIU010000037.1"/>
</dbReference>
<evidence type="ECO:0000256" key="3">
    <source>
        <dbReference type="SAM" id="Phobius"/>
    </source>
</evidence>
<protein>
    <recommendedName>
        <fullName evidence="1">Signal peptidase I</fullName>
    </recommendedName>
    <alternativeName>
        <fullName evidence="2">Leader peptidase I</fullName>
    </alternativeName>
</protein>
<comment type="caution">
    <text evidence="5">The sequence shown here is derived from an EMBL/GenBank/DDBJ whole genome shotgun (WGS) entry which is preliminary data.</text>
</comment>
<evidence type="ECO:0000256" key="2">
    <source>
        <dbReference type="ARBA" id="ARBA00029906"/>
    </source>
</evidence>
<organism evidence="5 6">
    <name type="scientific">Hallerella porci</name>
    <dbReference type="NCBI Taxonomy" id="1945871"/>
    <lineage>
        <taxon>Bacteria</taxon>
        <taxon>Pseudomonadati</taxon>
        <taxon>Fibrobacterota</taxon>
        <taxon>Fibrobacteria</taxon>
        <taxon>Fibrobacterales</taxon>
        <taxon>Fibrobacteraceae</taxon>
        <taxon>Hallerella</taxon>
    </lineage>
</organism>
<accession>A0ABX5LIY8</accession>
<evidence type="ECO:0000313" key="6">
    <source>
        <dbReference type="Proteomes" id="UP000245523"/>
    </source>
</evidence>
<keyword evidence="6" id="KW-1185">Reference proteome</keyword>
<sequence>MSVASRAKKLQRASSRKWNFFFGIILAAVLFVSVALRFYVIEPIRVIGNSLDPIVPAGSSIWVCKLPTCTHKLTRGDIVLIQLPDGEKVLREVFGLPGDSIFISADGKIQSAENSFTWEDESEIISPRNFQIPRRGDSLQIKNLNDISFDYAVAMLQRKKGLRKFYTEATLFRGKDSLSLSRVGSTSLAGRPVSIREIHGFHWQEYFLIGLQINREDPGATPVHFERKIFNAEDSTEISSIPVRENYYYVICTQGSRCEDSRQFGYISQKSIRAKMIHFP</sequence>
<proteinExistence type="predicted"/>
<reference evidence="5 6" key="1">
    <citation type="submission" date="2018-05" db="EMBL/GenBank/DDBJ databases">
        <title>Animal gut microbial communities from fecal samples from Wisconsin, USA.</title>
        <authorList>
            <person name="Neumann A."/>
        </authorList>
    </citation>
    <scope>NUCLEOTIDE SEQUENCE [LARGE SCALE GENOMIC DNA]</scope>
    <source>
        <strain evidence="5 6">UWS4</strain>
    </source>
</reference>
<feature type="domain" description="Peptidase S26" evidence="4">
    <location>
        <begin position="24"/>
        <end position="108"/>
    </location>
</feature>
<dbReference type="InterPro" id="IPR036286">
    <property type="entry name" value="LexA/Signal_pep-like_sf"/>
</dbReference>
<dbReference type="Gene3D" id="2.10.109.10">
    <property type="entry name" value="Umud Fragment, subunit A"/>
    <property type="match status" value="1"/>
</dbReference>
<evidence type="ECO:0000256" key="1">
    <source>
        <dbReference type="ARBA" id="ARBA00019232"/>
    </source>
</evidence>
<dbReference type="InterPro" id="IPR000223">
    <property type="entry name" value="Pept_S26A_signal_pept_1"/>
</dbReference>
<dbReference type="CDD" id="cd06462">
    <property type="entry name" value="Peptidase_S24_S26"/>
    <property type="match status" value="1"/>
</dbReference>
<dbReference type="Proteomes" id="UP000245523">
    <property type="component" value="Unassembled WGS sequence"/>
</dbReference>
<evidence type="ECO:0000313" key="5">
    <source>
        <dbReference type="EMBL" id="PWK94150.1"/>
    </source>
</evidence>
<name>A0ABX5LIY8_9BACT</name>
<keyword evidence="3" id="KW-1133">Transmembrane helix</keyword>
<keyword evidence="3" id="KW-0812">Transmembrane</keyword>
<keyword evidence="3" id="KW-0472">Membrane</keyword>
<gene>
    <name evidence="5" type="ORF">B0H50_12331</name>
</gene>
<dbReference type="SUPFAM" id="SSF51306">
    <property type="entry name" value="LexA/Signal peptidase"/>
    <property type="match status" value="1"/>
</dbReference>
<evidence type="ECO:0000259" key="4">
    <source>
        <dbReference type="Pfam" id="PF10502"/>
    </source>
</evidence>